<keyword evidence="4" id="KW-1185">Reference proteome</keyword>
<feature type="transmembrane region" description="Helical" evidence="2">
    <location>
        <begin position="216"/>
        <end position="237"/>
    </location>
</feature>
<accession>D8QEU8</accession>
<dbReference type="eggNOG" id="ENOG502TCR1">
    <property type="taxonomic scope" value="Eukaryota"/>
</dbReference>
<sequence>MQPALPHIAHYTRFGDNVMKDVEQLVPFKFSSVPLRHKRHESNSTTLRPVPKVSRVHMKFEEMVLTELRVLLNATYINSSCRHVVPPCSSTFASGASSSTTASKHNWTAMPSRFTAEMKLAGLAVQSVLMGLYITLVVAMVYLLSCNPTSSTKRAANRRAQRLLIIGMVVLSTAALGQWICLLIRAFKAFIFWQGGTRPYWFYFLDTGSSEVTRSAFHSATIITADLFVISRLWVVWNYRKRVTIAPALSLFGLCVSGAGTAYAYAAYDTSVPATHRVLHLWKMAHMVLTIGTNLYCTGMIIWRIARLHRRTADFALSRSIVAFVALMAESAAVYTSLVLAWQVSYGMKNASSYLIQDCIPPTAALAAVLVHARAIISKGLADQTGAAQGGDSHLAESDSDRKRGRSAARCADIVRGGGRPLQIRVEQSSLSRIDVRDSMPMSRAVCPS</sequence>
<feature type="transmembrane region" description="Helical" evidence="2">
    <location>
        <begin position="244"/>
        <end position="265"/>
    </location>
</feature>
<evidence type="ECO:0000313" key="4">
    <source>
        <dbReference type="Proteomes" id="UP000007431"/>
    </source>
</evidence>
<evidence type="ECO:0000256" key="1">
    <source>
        <dbReference type="SAM" id="MobiDB-lite"/>
    </source>
</evidence>
<feature type="region of interest" description="Disordered" evidence="1">
    <location>
        <begin position="384"/>
        <end position="407"/>
    </location>
</feature>
<feature type="transmembrane region" description="Helical" evidence="2">
    <location>
        <begin position="285"/>
        <end position="305"/>
    </location>
</feature>
<reference evidence="3 4" key="1">
    <citation type="journal article" date="2010" name="Nat. Biotechnol.">
        <title>Genome sequence of the model mushroom Schizophyllum commune.</title>
        <authorList>
            <person name="Ohm R.A."/>
            <person name="de Jong J.F."/>
            <person name="Lugones L.G."/>
            <person name="Aerts A."/>
            <person name="Kothe E."/>
            <person name="Stajich J.E."/>
            <person name="de Vries R.P."/>
            <person name="Record E."/>
            <person name="Levasseur A."/>
            <person name="Baker S.E."/>
            <person name="Bartholomew K.A."/>
            <person name="Coutinho P.M."/>
            <person name="Erdmann S."/>
            <person name="Fowler T.J."/>
            <person name="Gathman A.C."/>
            <person name="Lombard V."/>
            <person name="Henrissat B."/>
            <person name="Knabe N."/>
            <person name="Kuees U."/>
            <person name="Lilly W.W."/>
            <person name="Lindquist E."/>
            <person name="Lucas S."/>
            <person name="Magnuson J.K."/>
            <person name="Piumi F."/>
            <person name="Raudaskoski M."/>
            <person name="Salamov A."/>
            <person name="Schmutz J."/>
            <person name="Schwarze F.W.M.R."/>
            <person name="vanKuyk P.A."/>
            <person name="Horton J.S."/>
            <person name="Grigoriev I.V."/>
            <person name="Woesten H.A.B."/>
        </authorList>
    </citation>
    <scope>NUCLEOTIDE SEQUENCE [LARGE SCALE GENOMIC DNA]</scope>
    <source>
        <strain evidence="4">H4-8 / FGSC 9210</strain>
    </source>
</reference>
<dbReference type="VEuPathDB" id="FungiDB:SCHCODRAFT_02512519"/>
<feature type="transmembrane region" description="Helical" evidence="2">
    <location>
        <begin position="163"/>
        <end position="196"/>
    </location>
</feature>
<dbReference type="EMBL" id="GL377310">
    <property type="protein sequence ID" value="EFI93912.1"/>
    <property type="molecule type" value="Genomic_DNA"/>
</dbReference>
<evidence type="ECO:0000256" key="2">
    <source>
        <dbReference type="SAM" id="Phobius"/>
    </source>
</evidence>
<dbReference type="AlphaFoldDB" id="D8QEU8"/>
<evidence type="ECO:0000313" key="3">
    <source>
        <dbReference type="EMBL" id="EFI93912.1"/>
    </source>
</evidence>
<feature type="non-terminal residue" evidence="3">
    <location>
        <position position="449"/>
    </location>
</feature>
<protein>
    <submittedName>
        <fullName evidence="3">Uncharacterized protein</fullName>
    </submittedName>
</protein>
<proteinExistence type="predicted"/>
<keyword evidence="2" id="KW-0472">Membrane</keyword>
<dbReference type="RefSeq" id="XP_003028815.1">
    <property type="nucleotide sequence ID" value="XM_003028769.1"/>
</dbReference>
<dbReference type="Proteomes" id="UP000007431">
    <property type="component" value="Unassembled WGS sequence"/>
</dbReference>
<keyword evidence="2" id="KW-1133">Transmembrane helix</keyword>
<keyword evidence="2" id="KW-0812">Transmembrane</keyword>
<dbReference type="OMA" id="AGRWITI"/>
<dbReference type="InParanoid" id="D8QEU8"/>
<dbReference type="HOGENOM" id="CLU_609967_0_0_1"/>
<dbReference type="GeneID" id="9590766"/>
<name>D8QEU8_SCHCM</name>
<gene>
    <name evidence="3" type="ORF">SCHCODRAFT_112384</name>
</gene>
<feature type="transmembrane region" description="Helical" evidence="2">
    <location>
        <begin position="120"/>
        <end position="143"/>
    </location>
</feature>
<dbReference type="KEGG" id="scm:SCHCO_02512519"/>
<dbReference type="OrthoDB" id="3250682at2759"/>
<feature type="transmembrane region" description="Helical" evidence="2">
    <location>
        <begin position="317"/>
        <end position="342"/>
    </location>
</feature>
<organism evidence="4">
    <name type="scientific">Schizophyllum commune (strain H4-8 / FGSC 9210)</name>
    <name type="common">Split gill fungus</name>
    <dbReference type="NCBI Taxonomy" id="578458"/>
    <lineage>
        <taxon>Eukaryota</taxon>
        <taxon>Fungi</taxon>
        <taxon>Dikarya</taxon>
        <taxon>Basidiomycota</taxon>
        <taxon>Agaricomycotina</taxon>
        <taxon>Agaricomycetes</taxon>
        <taxon>Agaricomycetidae</taxon>
        <taxon>Agaricales</taxon>
        <taxon>Schizophyllaceae</taxon>
        <taxon>Schizophyllum</taxon>
    </lineage>
</organism>